<evidence type="ECO:0000259" key="9">
    <source>
        <dbReference type="PROSITE" id="PS50045"/>
    </source>
</evidence>
<dbReference type="InterPro" id="IPR025662">
    <property type="entry name" value="Sigma_54_int_dom_ATP-bd_1"/>
</dbReference>
<dbReference type="SUPFAM" id="SSF46689">
    <property type="entry name" value="Homeodomain-like"/>
    <property type="match status" value="1"/>
</dbReference>
<dbReference type="AlphaFoldDB" id="A0AAJ1TXR3"/>
<dbReference type="Pfam" id="PF00158">
    <property type="entry name" value="Sigma54_activat"/>
    <property type="match status" value="1"/>
</dbReference>
<dbReference type="InterPro" id="IPR003593">
    <property type="entry name" value="AAA+_ATPase"/>
</dbReference>
<evidence type="ECO:0000313" key="10">
    <source>
        <dbReference type="EMBL" id="MDQ0546649.1"/>
    </source>
</evidence>
<evidence type="ECO:0000256" key="8">
    <source>
        <dbReference type="SAM" id="MobiDB-lite"/>
    </source>
</evidence>
<dbReference type="GO" id="GO:0000160">
    <property type="term" value="P:phosphorelay signal transduction system"/>
    <property type="evidence" value="ECO:0007669"/>
    <property type="project" value="UniProtKB-KW"/>
</dbReference>
<dbReference type="InterPro" id="IPR002197">
    <property type="entry name" value="HTH_Fis"/>
</dbReference>
<dbReference type="Pfam" id="PF02954">
    <property type="entry name" value="HTH_8"/>
    <property type="match status" value="1"/>
</dbReference>
<dbReference type="PANTHER" id="PTHR32071">
    <property type="entry name" value="TRANSCRIPTIONAL REGULATORY PROTEIN"/>
    <property type="match status" value="1"/>
</dbReference>
<dbReference type="InterPro" id="IPR003018">
    <property type="entry name" value="GAF"/>
</dbReference>
<name>A0AAJ1TXR3_9HYPH</name>
<keyword evidence="1" id="KW-0547">Nucleotide-binding</keyword>
<evidence type="ECO:0000313" key="11">
    <source>
        <dbReference type="Proteomes" id="UP001223420"/>
    </source>
</evidence>
<keyword evidence="2" id="KW-0067">ATP-binding</keyword>
<keyword evidence="5" id="KW-0238">DNA-binding</keyword>
<dbReference type="InterPro" id="IPR058031">
    <property type="entry name" value="AAA_lid_NorR"/>
</dbReference>
<evidence type="ECO:0000256" key="5">
    <source>
        <dbReference type="ARBA" id="ARBA00023125"/>
    </source>
</evidence>
<evidence type="ECO:0000256" key="1">
    <source>
        <dbReference type="ARBA" id="ARBA00022741"/>
    </source>
</evidence>
<comment type="caution">
    <text evidence="10">The sequence shown here is derived from an EMBL/GenBank/DDBJ whole genome shotgun (WGS) entry which is preliminary data.</text>
</comment>
<dbReference type="GO" id="GO:0006355">
    <property type="term" value="P:regulation of DNA-templated transcription"/>
    <property type="evidence" value="ECO:0007669"/>
    <property type="project" value="InterPro"/>
</dbReference>
<feature type="region of interest" description="Disordered" evidence="8">
    <location>
        <begin position="1"/>
        <end position="25"/>
    </location>
</feature>
<evidence type="ECO:0000256" key="3">
    <source>
        <dbReference type="ARBA" id="ARBA00023012"/>
    </source>
</evidence>
<dbReference type="InterPro" id="IPR009057">
    <property type="entry name" value="Homeodomain-like_sf"/>
</dbReference>
<evidence type="ECO:0000256" key="2">
    <source>
        <dbReference type="ARBA" id="ARBA00022840"/>
    </source>
</evidence>
<dbReference type="Gene3D" id="1.10.8.60">
    <property type="match status" value="1"/>
</dbReference>
<gene>
    <name evidence="10" type="ORF">QO001_005601</name>
</gene>
<dbReference type="CDD" id="cd00009">
    <property type="entry name" value="AAA"/>
    <property type="match status" value="1"/>
</dbReference>
<sequence>MTKLPFKPSTDLGPDAQRPAGQELASERVWAADTEMLRDRDYDEKRIMRAWEHFVVSGRLEGEPGLIRPAIRHSWERSATLGVNAHGRGSAQSTSDDALERLRRDNEDLLVSARTAFRRITEIIGETGAMAVVTDAQGVILDVGGNRRTIERAHDIRLEVGAAWAESVAGTNGIGTALSTGRPVHVHAAEHFCEGVKAWACVGVPIRDPLDGSVIGLIDLSGPQGVFHRYNLALVMLSAGQIQQMLVERANVERISLLEASLDRVRHIGSSDGMVLLDQFGRVLHFDDVARRRWPTLGTGANLKIGERLARSESGAASELGLRLAEPLTGHSLEPLVRGGAVRGAMLVLGGKPRPSVAARIQETPLLTAAKARIIGSSEPLLQAVDRVVRAARGRTAILLEGETGVGKELFAQLAHAVGSTTGNEPFVALNCGAVSKDLLGGELFGHAPGAFTGATREGRAGRFEQAHGGTLSLDEIGEMPLDLQPYLLRALEERAVTRLGESKPRPVDVRLVASTNRNLKQEVEQGRFRRDLFYRISVVRITIPPLRQRTGDIAALIEHYNRELSIRHACPPLRFEPDVFAFLQRYDWPGNVRELRNLIEGLVLLSSGEPVGFADLPEEMIADTPAEGDLLPPRPPQHADAALPIDRLEDAKRRAIEQAIADANGNVSVAASRLGVARSTIYRQIHHLKGRRRP</sequence>
<dbReference type="InterPro" id="IPR029016">
    <property type="entry name" value="GAF-like_dom_sf"/>
</dbReference>
<proteinExistence type="predicted"/>
<organism evidence="10 11">
    <name type="scientific">Methylobacterium brachiatum</name>
    <dbReference type="NCBI Taxonomy" id="269660"/>
    <lineage>
        <taxon>Bacteria</taxon>
        <taxon>Pseudomonadati</taxon>
        <taxon>Pseudomonadota</taxon>
        <taxon>Alphaproteobacteria</taxon>
        <taxon>Hyphomicrobiales</taxon>
        <taxon>Methylobacteriaceae</taxon>
        <taxon>Methylobacterium</taxon>
    </lineage>
</organism>
<dbReference type="Pfam" id="PF01590">
    <property type="entry name" value="GAF"/>
    <property type="match status" value="1"/>
</dbReference>
<dbReference type="Gene3D" id="3.40.50.300">
    <property type="entry name" value="P-loop containing nucleotide triphosphate hydrolases"/>
    <property type="match status" value="1"/>
</dbReference>
<protein>
    <submittedName>
        <fullName evidence="10">Transcriptional regulator of acetoin/glycerol metabolism</fullName>
    </submittedName>
</protein>
<dbReference type="GO" id="GO:0005524">
    <property type="term" value="F:ATP binding"/>
    <property type="evidence" value="ECO:0007669"/>
    <property type="project" value="UniProtKB-KW"/>
</dbReference>
<dbReference type="SMART" id="SM00382">
    <property type="entry name" value="AAA"/>
    <property type="match status" value="1"/>
</dbReference>
<keyword evidence="3" id="KW-0902">Two-component regulatory system</keyword>
<keyword evidence="4" id="KW-0805">Transcription regulation</keyword>
<dbReference type="InterPro" id="IPR002078">
    <property type="entry name" value="Sigma_54_int"/>
</dbReference>
<dbReference type="InterPro" id="IPR025944">
    <property type="entry name" value="Sigma_54_int_dom_CS"/>
</dbReference>
<reference evidence="10" key="1">
    <citation type="submission" date="2023-07" db="EMBL/GenBank/DDBJ databases">
        <title>Genomic Encyclopedia of Type Strains, Phase IV (KMG-IV): sequencing the most valuable type-strain genomes for metagenomic binning, comparative biology and taxonomic classification.</title>
        <authorList>
            <person name="Goeker M."/>
        </authorList>
    </citation>
    <scope>NUCLEOTIDE SEQUENCE</scope>
    <source>
        <strain evidence="10">DSM 19569</strain>
    </source>
</reference>
<dbReference type="GO" id="GO:0043565">
    <property type="term" value="F:sequence-specific DNA binding"/>
    <property type="evidence" value="ECO:0007669"/>
    <property type="project" value="InterPro"/>
</dbReference>
<evidence type="ECO:0000256" key="7">
    <source>
        <dbReference type="ARBA" id="ARBA00023163"/>
    </source>
</evidence>
<dbReference type="Proteomes" id="UP001223420">
    <property type="component" value="Unassembled WGS sequence"/>
</dbReference>
<accession>A0AAJ1TXR3</accession>
<dbReference type="PANTHER" id="PTHR32071:SF81">
    <property type="entry name" value="PROPIONATE CATABOLISM OPERON REGULATORY PROTEIN"/>
    <property type="match status" value="1"/>
</dbReference>
<dbReference type="PROSITE" id="PS50045">
    <property type="entry name" value="SIGMA54_INTERACT_4"/>
    <property type="match status" value="1"/>
</dbReference>
<dbReference type="PROSITE" id="PS00688">
    <property type="entry name" value="SIGMA54_INTERACT_3"/>
    <property type="match status" value="1"/>
</dbReference>
<dbReference type="Gene3D" id="1.10.10.60">
    <property type="entry name" value="Homeodomain-like"/>
    <property type="match status" value="1"/>
</dbReference>
<dbReference type="InterPro" id="IPR027417">
    <property type="entry name" value="P-loop_NTPase"/>
</dbReference>
<dbReference type="FunFam" id="3.40.50.300:FF:000006">
    <property type="entry name" value="DNA-binding transcriptional regulator NtrC"/>
    <property type="match status" value="1"/>
</dbReference>
<dbReference type="PROSITE" id="PS00675">
    <property type="entry name" value="SIGMA54_INTERACT_1"/>
    <property type="match status" value="1"/>
</dbReference>
<dbReference type="Gene3D" id="3.30.450.40">
    <property type="match status" value="1"/>
</dbReference>
<evidence type="ECO:0000256" key="6">
    <source>
        <dbReference type="ARBA" id="ARBA00023159"/>
    </source>
</evidence>
<keyword evidence="7" id="KW-0804">Transcription</keyword>
<keyword evidence="6" id="KW-0010">Activator</keyword>
<dbReference type="Pfam" id="PF25601">
    <property type="entry name" value="AAA_lid_14"/>
    <property type="match status" value="1"/>
</dbReference>
<dbReference type="RefSeq" id="WP_230368315.1">
    <property type="nucleotide sequence ID" value="NZ_JAJALK010000025.1"/>
</dbReference>
<feature type="domain" description="Sigma-54 factor interaction" evidence="9">
    <location>
        <begin position="374"/>
        <end position="605"/>
    </location>
</feature>
<evidence type="ECO:0000256" key="4">
    <source>
        <dbReference type="ARBA" id="ARBA00023015"/>
    </source>
</evidence>
<dbReference type="EMBL" id="JAUSWL010000016">
    <property type="protein sequence ID" value="MDQ0546649.1"/>
    <property type="molecule type" value="Genomic_DNA"/>
</dbReference>
<dbReference type="SUPFAM" id="SSF52540">
    <property type="entry name" value="P-loop containing nucleoside triphosphate hydrolases"/>
    <property type="match status" value="1"/>
</dbReference>